<dbReference type="PANTHER" id="PTHR11360">
    <property type="entry name" value="MONOCARBOXYLATE TRANSPORTER"/>
    <property type="match status" value="1"/>
</dbReference>
<feature type="transmembrane region" description="Helical" evidence="1">
    <location>
        <begin position="190"/>
        <end position="211"/>
    </location>
</feature>
<feature type="transmembrane region" description="Helical" evidence="1">
    <location>
        <begin position="28"/>
        <end position="51"/>
    </location>
</feature>
<dbReference type="Gene3D" id="1.20.1250.20">
    <property type="entry name" value="MFS general substrate transporter like domains"/>
    <property type="match status" value="1"/>
</dbReference>
<organism evidence="2 3">
    <name type="scientific">Octopus vulgaris</name>
    <name type="common">Common octopus</name>
    <dbReference type="NCBI Taxonomy" id="6645"/>
    <lineage>
        <taxon>Eukaryota</taxon>
        <taxon>Metazoa</taxon>
        <taxon>Spiralia</taxon>
        <taxon>Lophotrochozoa</taxon>
        <taxon>Mollusca</taxon>
        <taxon>Cephalopoda</taxon>
        <taxon>Coleoidea</taxon>
        <taxon>Octopodiformes</taxon>
        <taxon>Octopoda</taxon>
        <taxon>Incirrata</taxon>
        <taxon>Octopodidae</taxon>
        <taxon>Octopus</taxon>
    </lineage>
</organism>
<evidence type="ECO:0000313" key="2">
    <source>
        <dbReference type="EMBL" id="CAI9737223.1"/>
    </source>
</evidence>
<feature type="transmembrane region" description="Helical" evidence="1">
    <location>
        <begin position="124"/>
        <end position="146"/>
    </location>
</feature>
<dbReference type="Proteomes" id="UP001162480">
    <property type="component" value="Chromosome 20"/>
</dbReference>
<name>A0AA36BMU8_OCTVU</name>
<dbReference type="GO" id="GO:0008028">
    <property type="term" value="F:monocarboxylic acid transmembrane transporter activity"/>
    <property type="evidence" value="ECO:0007669"/>
    <property type="project" value="TreeGrafter"/>
</dbReference>
<dbReference type="InterPro" id="IPR036259">
    <property type="entry name" value="MFS_trans_sf"/>
</dbReference>
<dbReference type="InterPro" id="IPR050327">
    <property type="entry name" value="Proton-linked_MCT"/>
</dbReference>
<proteinExistence type="predicted"/>
<feature type="transmembrane region" description="Helical" evidence="1">
    <location>
        <begin position="58"/>
        <end position="81"/>
    </location>
</feature>
<sequence length="222" mass="24133">MILSGFIGCTGAILGAFSASSDMMIITYGLISGLSTGIAFFACHIITGLYFDKKRALAIGIINCGGGVGLMLMSLFLEHFIEFYGLRGVLVDLFHISSNKMYIFSMLVLTICVIMVPHCDKFEYITPVICLFGLANGFSVSLRLILTTEISGLEHATKAYSILSFINGISYFAAPPLFGLIFDTTNSLLAVYYGGGACALTGLLLFLIIVCRNTFYKKRLKK</sequence>
<keyword evidence="1" id="KW-0472">Membrane</keyword>
<evidence type="ECO:0000256" key="1">
    <source>
        <dbReference type="SAM" id="Phobius"/>
    </source>
</evidence>
<keyword evidence="3" id="KW-1185">Reference proteome</keyword>
<dbReference type="SUPFAM" id="SSF103473">
    <property type="entry name" value="MFS general substrate transporter"/>
    <property type="match status" value="2"/>
</dbReference>
<dbReference type="EMBL" id="OX597833">
    <property type="protein sequence ID" value="CAI9737223.1"/>
    <property type="molecule type" value="Genomic_DNA"/>
</dbReference>
<evidence type="ECO:0000313" key="3">
    <source>
        <dbReference type="Proteomes" id="UP001162480"/>
    </source>
</evidence>
<gene>
    <name evidence="2" type="ORF">OCTVUL_1B002186</name>
</gene>
<reference evidence="2" key="1">
    <citation type="submission" date="2023-08" db="EMBL/GenBank/DDBJ databases">
        <authorList>
            <person name="Alioto T."/>
            <person name="Alioto T."/>
            <person name="Gomez Garrido J."/>
        </authorList>
    </citation>
    <scope>NUCLEOTIDE SEQUENCE</scope>
</reference>
<accession>A0AA36BMU8</accession>
<dbReference type="PANTHER" id="PTHR11360:SF284">
    <property type="entry name" value="EG:103B4.3 PROTEIN-RELATED"/>
    <property type="match status" value="1"/>
</dbReference>
<feature type="transmembrane region" description="Helical" evidence="1">
    <location>
        <begin position="101"/>
        <end position="117"/>
    </location>
</feature>
<protein>
    <submittedName>
        <fullName evidence="2">Monocarboxylate transporter 9-like</fullName>
    </submittedName>
</protein>
<keyword evidence="1" id="KW-1133">Transmembrane helix</keyword>
<dbReference type="AlphaFoldDB" id="A0AA36BMU8"/>
<keyword evidence="1" id="KW-0812">Transmembrane</keyword>